<keyword evidence="1" id="KW-0808">Transferase</keyword>
<dbReference type="Gene3D" id="3.40.50.10540">
    <property type="entry name" value="Crotonobetainyl-coa:carnitine coa-transferase, domain 1"/>
    <property type="match status" value="1"/>
</dbReference>
<dbReference type="Proteomes" id="UP000606044">
    <property type="component" value="Unassembled WGS sequence"/>
</dbReference>
<dbReference type="PANTHER" id="PTHR48228">
    <property type="entry name" value="SUCCINYL-COA--D-CITRAMALATE COA-TRANSFERASE"/>
    <property type="match status" value="1"/>
</dbReference>
<proteinExistence type="predicted"/>
<protein>
    <submittedName>
        <fullName evidence="1">Coa transferase caib/baif family protein</fullName>
    </submittedName>
</protein>
<dbReference type="GO" id="GO:0016740">
    <property type="term" value="F:transferase activity"/>
    <property type="evidence" value="ECO:0007669"/>
    <property type="project" value="UniProtKB-KW"/>
</dbReference>
<keyword evidence="2" id="KW-1185">Reference proteome</keyword>
<dbReference type="PANTHER" id="PTHR48228:SF4">
    <property type="entry name" value="BLR3030 PROTEIN"/>
    <property type="match status" value="1"/>
</dbReference>
<gene>
    <name evidence="1" type="ORF">GCM10007301_47580</name>
</gene>
<dbReference type="Pfam" id="PF02515">
    <property type="entry name" value="CoA_transf_3"/>
    <property type="match status" value="1"/>
</dbReference>
<dbReference type="AlphaFoldDB" id="A0A917CAF3"/>
<evidence type="ECO:0000313" key="2">
    <source>
        <dbReference type="Proteomes" id="UP000606044"/>
    </source>
</evidence>
<organism evidence="1 2">
    <name type="scientific">Azorhizobium oxalatiphilum</name>
    <dbReference type="NCBI Taxonomy" id="980631"/>
    <lineage>
        <taxon>Bacteria</taxon>
        <taxon>Pseudomonadati</taxon>
        <taxon>Pseudomonadota</taxon>
        <taxon>Alphaproteobacteria</taxon>
        <taxon>Hyphomicrobiales</taxon>
        <taxon>Xanthobacteraceae</taxon>
        <taxon>Azorhizobium</taxon>
    </lineage>
</organism>
<reference evidence="1" key="2">
    <citation type="submission" date="2020-09" db="EMBL/GenBank/DDBJ databases">
        <authorList>
            <person name="Sun Q."/>
            <person name="Sedlacek I."/>
        </authorList>
    </citation>
    <scope>NUCLEOTIDE SEQUENCE</scope>
    <source>
        <strain evidence="1">CCM 7897</strain>
    </source>
</reference>
<dbReference type="InterPro" id="IPR023606">
    <property type="entry name" value="CoA-Trfase_III_dom_1_sf"/>
</dbReference>
<dbReference type="RefSeq" id="WP_188583342.1">
    <property type="nucleotide sequence ID" value="NZ_BMCT01000009.1"/>
</dbReference>
<dbReference type="InterPro" id="IPR050509">
    <property type="entry name" value="CoA-transferase_III"/>
</dbReference>
<accession>A0A917CAF3</accession>
<name>A0A917CAF3_9HYPH</name>
<dbReference type="SUPFAM" id="SSF89796">
    <property type="entry name" value="CoA-transferase family III (CaiB/BaiF)"/>
    <property type="match status" value="2"/>
</dbReference>
<evidence type="ECO:0000313" key="1">
    <source>
        <dbReference type="EMBL" id="GGF81931.1"/>
    </source>
</evidence>
<dbReference type="InterPro" id="IPR003673">
    <property type="entry name" value="CoA-Trfase_fam_III"/>
</dbReference>
<dbReference type="EMBL" id="BMCT01000009">
    <property type="protein sequence ID" value="GGF81931.1"/>
    <property type="molecule type" value="Genomic_DNA"/>
</dbReference>
<comment type="caution">
    <text evidence="1">The sequence shown here is derived from an EMBL/GenBank/DDBJ whole genome shotgun (WGS) entry which is preliminary data.</text>
</comment>
<reference evidence="1" key="1">
    <citation type="journal article" date="2014" name="Int. J. Syst. Evol. Microbiol.">
        <title>Complete genome sequence of Corynebacterium casei LMG S-19264T (=DSM 44701T), isolated from a smear-ripened cheese.</title>
        <authorList>
            <consortium name="US DOE Joint Genome Institute (JGI-PGF)"/>
            <person name="Walter F."/>
            <person name="Albersmeier A."/>
            <person name="Kalinowski J."/>
            <person name="Ruckert C."/>
        </authorList>
    </citation>
    <scope>NUCLEOTIDE SEQUENCE</scope>
    <source>
        <strain evidence="1">CCM 7897</strain>
    </source>
</reference>
<sequence>MHAPAASPLPPPLASALSAIAEAFGTEEHWPSRLRLKGVGDLPSVFPVSDLACASIGAAGLALADYAAHDGPAPDVTIDRRLAGLWFSSSFRSEGWTPPPAWDAIAGDYRCADGWIRLHTNAPHHRAAALKVLETAEDRTAVAEAVARWPGTALESAIVNAGGCAAHMRSAEEWASHPQGRAVAEEPLIHHMDGALGTGALPTPDGILPLKGLRVLDLTRVLAGPTATRFLAGYGADVLRIDPPFWDEPSLLPDMTPGKRRARLDLTLSKDRARLIGLMEKADVMVHGYRSDALDRLGLSASERQNIRPGLVDVALDAYGWTGPWVQRRGFDSLVQMSTGIAEAGMRAAGADRPVPLPVQALDHATGYVLATAALRGLALRRCHGLGSIWRTSLARVATLLLSLPKSSTSLEVEPIKFEDFGSDIESTTWGPLRRLRSPLQAPGYSMTFERAAGPLGDAQAEW</sequence>